<dbReference type="eggNOG" id="ENOG502ZC6A">
    <property type="taxonomic scope" value="Bacteria"/>
</dbReference>
<gene>
    <name evidence="2" type="ordered locus">PputW619_5169</name>
</gene>
<dbReference type="EMBL" id="CP000949">
    <property type="protein sequence ID" value="ACA75645.1"/>
    <property type="molecule type" value="Genomic_DNA"/>
</dbReference>
<dbReference type="HOGENOM" id="CLU_071817_0_0_6"/>
<feature type="region of interest" description="Disordered" evidence="1">
    <location>
        <begin position="18"/>
        <end position="44"/>
    </location>
</feature>
<reference evidence="2" key="1">
    <citation type="submission" date="2008-02" db="EMBL/GenBank/DDBJ databases">
        <title>Complete sequence of Psuedomonas putida W619.</title>
        <authorList>
            <consortium name="US DOE Joint Genome Institute"/>
            <person name="Copeland A."/>
            <person name="Lucas S."/>
            <person name="Lapidus A."/>
            <person name="Barry K."/>
            <person name="Detter J.C."/>
            <person name="Glavina del Rio T."/>
            <person name="Dalin E."/>
            <person name="Tice H."/>
            <person name="Pitluck S."/>
            <person name="Chain P."/>
            <person name="Malfatti S."/>
            <person name="Shin M."/>
            <person name="Vergez L."/>
            <person name="Schmutz J."/>
            <person name="Larimer F."/>
            <person name="Land M."/>
            <person name="Hauser L."/>
            <person name="Kyrpides N."/>
            <person name="Kim E."/>
            <person name="Taghavi S."/>
            <person name="Vangronsveld D."/>
            <person name="van der Lelie D."/>
            <person name="Richardson P."/>
        </authorList>
    </citation>
    <scope>NUCLEOTIDE SEQUENCE</scope>
    <source>
        <strain evidence="2">W619</strain>
    </source>
</reference>
<evidence type="ECO:0000256" key="1">
    <source>
        <dbReference type="SAM" id="MobiDB-lite"/>
    </source>
</evidence>
<dbReference type="AlphaFoldDB" id="B1JFR1"/>
<proteinExistence type="predicted"/>
<sequence>MWATSIGRAIRQDKASWLSPGGIPSGRVKGKARGKSSGYSHLRAESPASPTLHWVEGKVVGAELDRVKDRKRSRALIEDLYLDANRVYVIHYSCESFYQNDTGESKRVTSIATRNLKTGQTKSWSIHKEAELSKQLSSMQAELNKFEKSMLKGFFQWLDKHKDCRFLHWNMRDENFGFFALEHRFRVLGGKPVELPDDKKVDLARELVALYGRNYAPHADSKGRKGRIMALAELNNASDQDALPGADEAAAFVNAEYIKMHQSTLRKLDMFANFFERTHDKSLKTKSKWYERNGVHPVVLIEIVKDHPIYTTVIVLSGLAIAAVNFSRFLELFN</sequence>
<dbReference type="KEGG" id="ppw:PputW619_5169"/>
<evidence type="ECO:0000313" key="2">
    <source>
        <dbReference type="EMBL" id="ACA75645.1"/>
    </source>
</evidence>
<organism evidence="2">
    <name type="scientific">Pseudomonas putida (strain W619)</name>
    <dbReference type="NCBI Taxonomy" id="390235"/>
    <lineage>
        <taxon>Bacteria</taxon>
        <taxon>Pseudomonadati</taxon>
        <taxon>Pseudomonadota</taxon>
        <taxon>Gammaproteobacteria</taxon>
        <taxon>Pseudomonadales</taxon>
        <taxon>Pseudomonadaceae</taxon>
        <taxon>Pseudomonas</taxon>
    </lineage>
</organism>
<accession>B1JFR1</accession>
<protein>
    <submittedName>
        <fullName evidence="2">Uncharacterized protein</fullName>
    </submittedName>
</protein>
<name>B1JFR1_PSEPW</name>